<accession>A0A1G9JMF9</accession>
<comment type="pathway">
    <text evidence="10">Cell wall biogenesis; peptidoglycan biosynthesis.</text>
</comment>
<dbReference type="STRING" id="321763.SAMN04488692_10438"/>
<comment type="function">
    <text evidence="10">Cell wall formation. Catalyzes the transfer of a GlcNAc subunit on undecaprenyl-pyrophosphoryl-MurNAc-pentapeptide (lipid intermediate I) to form undecaprenyl-pyrophosphoryl-MurNAc-(pentapeptide)GlcNAc (lipid intermediate II).</text>
</comment>
<dbReference type="GO" id="GO:0071555">
    <property type="term" value="P:cell wall organization"/>
    <property type="evidence" value="ECO:0007669"/>
    <property type="project" value="UniProtKB-KW"/>
</dbReference>
<dbReference type="RefSeq" id="WP_089758476.1">
    <property type="nucleotide sequence ID" value="NZ_FNGO01000004.1"/>
</dbReference>
<evidence type="ECO:0000256" key="3">
    <source>
        <dbReference type="ARBA" id="ARBA00022676"/>
    </source>
</evidence>
<keyword evidence="5 10" id="KW-0133">Cell shape</keyword>
<dbReference type="InterPro" id="IPR004276">
    <property type="entry name" value="GlycoTrans_28_N"/>
</dbReference>
<protein>
    <recommendedName>
        <fullName evidence="10">UDP-N-acetylglucosamine--N-acetylmuramyl-(pentapeptide) pyrophosphoryl-undecaprenol N-acetylglucosamine transferase</fullName>
        <ecNumber evidence="10">2.4.1.227</ecNumber>
    </recommendedName>
    <alternativeName>
        <fullName evidence="10">Undecaprenyl-PP-MurNAc-pentapeptide-UDPGlcNAc GlcNAc transferase</fullName>
    </alternativeName>
</protein>
<proteinExistence type="inferred from homology"/>
<keyword evidence="4 10" id="KW-0808">Transferase</keyword>
<keyword evidence="9 10" id="KW-0961">Cell wall biogenesis/degradation</keyword>
<evidence type="ECO:0000313" key="14">
    <source>
        <dbReference type="Proteomes" id="UP000199476"/>
    </source>
</evidence>
<keyword evidence="6 10" id="KW-0573">Peptidoglycan synthesis</keyword>
<keyword evidence="7 10" id="KW-0472">Membrane</keyword>
<keyword evidence="8 10" id="KW-0131">Cell cycle</keyword>
<dbReference type="InterPro" id="IPR007235">
    <property type="entry name" value="Glyco_trans_28_C"/>
</dbReference>
<feature type="binding site" evidence="10">
    <location>
        <begin position="10"/>
        <end position="12"/>
    </location>
    <ligand>
        <name>UDP-N-acetyl-alpha-D-glucosamine</name>
        <dbReference type="ChEBI" id="CHEBI:57705"/>
    </ligand>
</feature>
<dbReference type="PANTHER" id="PTHR21015:SF22">
    <property type="entry name" value="GLYCOSYLTRANSFERASE"/>
    <property type="match status" value="1"/>
</dbReference>
<evidence type="ECO:0000256" key="9">
    <source>
        <dbReference type="ARBA" id="ARBA00023316"/>
    </source>
</evidence>
<dbReference type="EMBL" id="FNGO01000004">
    <property type="protein sequence ID" value="SDL38708.1"/>
    <property type="molecule type" value="Genomic_DNA"/>
</dbReference>
<dbReference type="GO" id="GO:0005975">
    <property type="term" value="P:carbohydrate metabolic process"/>
    <property type="evidence" value="ECO:0007669"/>
    <property type="project" value="InterPro"/>
</dbReference>
<keyword evidence="3 10" id="KW-0328">Glycosyltransferase</keyword>
<dbReference type="OrthoDB" id="9808936at2"/>
<dbReference type="EC" id="2.4.1.227" evidence="10"/>
<evidence type="ECO:0000256" key="6">
    <source>
        <dbReference type="ARBA" id="ARBA00022984"/>
    </source>
</evidence>
<feature type="domain" description="Glycosyltransferase family 28 N-terminal" evidence="11">
    <location>
        <begin position="3"/>
        <end position="140"/>
    </location>
</feature>
<evidence type="ECO:0000256" key="8">
    <source>
        <dbReference type="ARBA" id="ARBA00023306"/>
    </source>
</evidence>
<dbReference type="NCBIfam" id="TIGR01133">
    <property type="entry name" value="murG"/>
    <property type="match status" value="1"/>
</dbReference>
<evidence type="ECO:0000259" key="12">
    <source>
        <dbReference type="Pfam" id="PF04101"/>
    </source>
</evidence>
<dbReference type="GO" id="GO:0051991">
    <property type="term" value="F:UDP-N-acetyl-D-glucosamine:N-acetylmuramoyl-L-alanyl-D-glutamyl-meso-2,6-diaminopimelyl-D-alanyl-D-alanine-diphosphoundecaprenol 4-beta-N-acetylglucosaminlytransferase activity"/>
    <property type="evidence" value="ECO:0007669"/>
    <property type="project" value="RHEA"/>
</dbReference>
<organism evidence="13 14">
    <name type="scientific">Halarsenatibacter silvermanii</name>
    <dbReference type="NCBI Taxonomy" id="321763"/>
    <lineage>
        <taxon>Bacteria</taxon>
        <taxon>Bacillati</taxon>
        <taxon>Bacillota</taxon>
        <taxon>Clostridia</taxon>
        <taxon>Halanaerobiales</taxon>
        <taxon>Halarsenatibacteraceae</taxon>
        <taxon>Halarsenatibacter</taxon>
    </lineage>
</organism>
<evidence type="ECO:0000256" key="2">
    <source>
        <dbReference type="ARBA" id="ARBA00022618"/>
    </source>
</evidence>
<dbReference type="CDD" id="cd03785">
    <property type="entry name" value="GT28_MurG"/>
    <property type="match status" value="1"/>
</dbReference>
<evidence type="ECO:0000256" key="7">
    <source>
        <dbReference type="ARBA" id="ARBA00023136"/>
    </source>
</evidence>
<feature type="binding site" evidence="10">
    <location>
        <position position="166"/>
    </location>
    <ligand>
        <name>UDP-N-acetyl-alpha-D-glucosamine</name>
        <dbReference type="ChEBI" id="CHEBI:57705"/>
    </ligand>
</feature>
<evidence type="ECO:0000256" key="1">
    <source>
        <dbReference type="ARBA" id="ARBA00022475"/>
    </source>
</evidence>
<dbReference type="GO" id="GO:0009252">
    <property type="term" value="P:peptidoglycan biosynthetic process"/>
    <property type="evidence" value="ECO:0007669"/>
    <property type="project" value="UniProtKB-UniRule"/>
</dbReference>
<sequence>MKISIAAGGTGGHISPGLAVAEKWSAETGEVLFIGGKGKVEKKLIAGSGYDLHKISASPIPRSFSRNMFYGLAGNIKAFFESLKILRDFSPDIVLGTGGYVSGMPVLAASLMGIPTVIHEQNSYPGLANRILSYRANGIAVSYESSDGHFPDRSQDKIYHTGNPIRSALTQIQRGEARAKLSVDSEAFMVLVMGGSQGSRKINQIITRTYRKLTSFESLFVYHITGTSNYHEVIDLAEKRLDQDKLDRIEFTSFCEQISYPLSAADLFIGRAGATTLAEITACGLPAVLIPYPHAAAGHQRKNAEVLAEAGAAETLKEDDLSSEKLNRMIVSLYKSPERLDKMRKASFELSKPEAGKKLYELLLKLAREAK</sequence>
<comment type="catalytic activity">
    <reaction evidence="10">
        <text>di-trans,octa-cis-undecaprenyl diphospho-N-acetyl-alpha-D-muramoyl-L-alanyl-D-glutamyl-meso-2,6-diaminopimeloyl-D-alanyl-D-alanine + UDP-N-acetyl-alpha-D-glucosamine = di-trans,octa-cis-undecaprenyl diphospho-[N-acetyl-alpha-D-glucosaminyl-(1-&gt;4)]-N-acetyl-alpha-D-muramoyl-L-alanyl-D-glutamyl-meso-2,6-diaminopimeloyl-D-alanyl-D-alanine + UDP + H(+)</text>
        <dbReference type="Rhea" id="RHEA:31227"/>
        <dbReference type="ChEBI" id="CHEBI:15378"/>
        <dbReference type="ChEBI" id="CHEBI:57705"/>
        <dbReference type="ChEBI" id="CHEBI:58223"/>
        <dbReference type="ChEBI" id="CHEBI:61387"/>
        <dbReference type="ChEBI" id="CHEBI:61388"/>
        <dbReference type="EC" id="2.4.1.227"/>
    </reaction>
</comment>
<dbReference type="Pfam" id="PF04101">
    <property type="entry name" value="Glyco_tran_28_C"/>
    <property type="match status" value="1"/>
</dbReference>
<dbReference type="InterPro" id="IPR006009">
    <property type="entry name" value="GlcNAc_MurG"/>
</dbReference>
<feature type="binding site" evidence="10">
    <location>
        <position position="122"/>
    </location>
    <ligand>
        <name>UDP-N-acetyl-alpha-D-glucosamine</name>
        <dbReference type="ChEBI" id="CHEBI:57705"/>
    </ligand>
</feature>
<evidence type="ECO:0000256" key="5">
    <source>
        <dbReference type="ARBA" id="ARBA00022960"/>
    </source>
</evidence>
<name>A0A1G9JMF9_9FIRM</name>
<gene>
    <name evidence="10" type="primary">murG</name>
    <name evidence="13" type="ORF">SAMN04488692_10438</name>
</gene>
<comment type="subcellular location">
    <subcellularLocation>
        <location evidence="10">Cell membrane</location>
        <topology evidence="10">Peripheral membrane protein</topology>
        <orientation evidence="10">Cytoplasmic side</orientation>
    </subcellularLocation>
</comment>
<dbReference type="GO" id="GO:0050511">
    <property type="term" value="F:undecaprenyldiphospho-muramoylpentapeptide beta-N-acetylglucosaminyltransferase activity"/>
    <property type="evidence" value="ECO:0007669"/>
    <property type="project" value="UniProtKB-UniRule"/>
</dbReference>
<evidence type="ECO:0000259" key="11">
    <source>
        <dbReference type="Pfam" id="PF03033"/>
    </source>
</evidence>
<evidence type="ECO:0000256" key="10">
    <source>
        <dbReference type="HAMAP-Rule" id="MF_00033"/>
    </source>
</evidence>
<feature type="binding site" evidence="10">
    <location>
        <position position="196"/>
    </location>
    <ligand>
        <name>UDP-N-acetyl-alpha-D-glucosamine</name>
        <dbReference type="ChEBI" id="CHEBI:57705"/>
    </ligand>
</feature>
<keyword evidence="2 10" id="KW-0132">Cell division</keyword>
<dbReference type="Proteomes" id="UP000199476">
    <property type="component" value="Unassembled WGS sequence"/>
</dbReference>
<dbReference type="Pfam" id="PF03033">
    <property type="entry name" value="Glyco_transf_28"/>
    <property type="match status" value="1"/>
</dbReference>
<comment type="caution">
    <text evidence="10">Lacks conserved residue(s) required for the propagation of feature annotation.</text>
</comment>
<evidence type="ECO:0000256" key="4">
    <source>
        <dbReference type="ARBA" id="ARBA00022679"/>
    </source>
</evidence>
<dbReference type="UniPathway" id="UPA00219"/>
<dbReference type="GO" id="GO:0008360">
    <property type="term" value="P:regulation of cell shape"/>
    <property type="evidence" value="ECO:0007669"/>
    <property type="project" value="UniProtKB-KW"/>
</dbReference>
<evidence type="ECO:0000313" key="13">
    <source>
        <dbReference type="EMBL" id="SDL38708.1"/>
    </source>
</evidence>
<feature type="binding site" evidence="10">
    <location>
        <position position="300"/>
    </location>
    <ligand>
        <name>UDP-N-acetyl-alpha-D-glucosamine</name>
        <dbReference type="ChEBI" id="CHEBI:57705"/>
    </ligand>
</feature>
<keyword evidence="14" id="KW-1185">Reference proteome</keyword>
<dbReference type="HAMAP" id="MF_00033">
    <property type="entry name" value="MurG"/>
    <property type="match status" value="1"/>
</dbReference>
<dbReference type="SUPFAM" id="SSF53756">
    <property type="entry name" value="UDP-Glycosyltransferase/glycogen phosphorylase"/>
    <property type="match status" value="1"/>
</dbReference>
<dbReference type="PANTHER" id="PTHR21015">
    <property type="entry name" value="UDP-N-ACETYLGLUCOSAMINE--N-ACETYLMURAMYL-(PENTAPEPTIDE) PYROPHOSPHORYL-UNDECAPRENOL N-ACETYLGLUCOSAMINE TRANSFERASE 1"/>
    <property type="match status" value="1"/>
</dbReference>
<feature type="domain" description="Glycosyl transferase family 28 C-terminal" evidence="12">
    <location>
        <begin position="189"/>
        <end position="356"/>
    </location>
</feature>
<dbReference type="Gene3D" id="3.40.50.2000">
    <property type="entry name" value="Glycogen Phosphorylase B"/>
    <property type="match status" value="2"/>
</dbReference>
<dbReference type="GO" id="GO:0051301">
    <property type="term" value="P:cell division"/>
    <property type="evidence" value="ECO:0007669"/>
    <property type="project" value="UniProtKB-KW"/>
</dbReference>
<dbReference type="GO" id="GO:0005886">
    <property type="term" value="C:plasma membrane"/>
    <property type="evidence" value="ECO:0007669"/>
    <property type="project" value="UniProtKB-SubCell"/>
</dbReference>
<keyword evidence="1 10" id="KW-1003">Cell membrane</keyword>
<reference evidence="13 14" key="1">
    <citation type="submission" date="2016-10" db="EMBL/GenBank/DDBJ databases">
        <authorList>
            <person name="de Groot N.N."/>
        </authorList>
    </citation>
    <scope>NUCLEOTIDE SEQUENCE [LARGE SCALE GENOMIC DNA]</scope>
    <source>
        <strain evidence="13 14">SLAS-1</strain>
    </source>
</reference>
<dbReference type="AlphaFoldDB" id="A0A1G9JMF9"/>
<comment type="similarity">
    <text evidence="10">Belongs to the glycosyltransferase 28 family. MurG subfamily.</text>
</comment>